<dbReference type="AlphaFoldDB" id="A0AAE1E6C6"/>
<sequence length="72" mass="8485">MRFVSTADRVLTVIISLDWCPSIHHKTAQNSWKYIDDFILHRVTFPPCSDDLKTRAKSYYGPGLEFKRRKNL</sequence>
<name>A0AAE1E6C6_9GAST</name>
<comment type="caution">
    <text evidence="1">The sequence shown here is derived from an EMBL/GenBank/DDBJ whole genome shotgun (WGS) entry which is preliminary data.</text>
</comment>
<organism evidence="1 2">
    <name type="scientific">Elysia crispata</name>
    <name type="common">lettuce slug</name>
    <dbReference type="NCBI Taxonomy" id="231223"/>
    <lineage>
        <taxon>Eukaryota</taxon>
        <taxon>Metazoa</taxon>
        <taxon>Spiralia</taxon>
        <taxon>Lophotrochozoa</taxon>
        <taxon>Mollusca</taxon>
        <taxon>Gastropoda</taxon>
        <taxon>Heterobranchia</taxon>
        <taxon>Euthyneura</taxon>
        <taxon>Panpulmonata</taxon>
        <taxon>Sacoglossa</taxon>
        <taxon>Placobranchoidea</taxon>
        <taxon>Plakobranchidae</taxon>
        <taxon>Elysia</taxon>
    </lineage>
</organism>
<reference evidence="1" key="1">
    <citation type="journal article" date="2023" name="G3 (Bethesda)">
        <title>A reference genome for the long-term kleptoplast-retaining sea slug Elysia crispata morphotype clarki.</title>
        <authorList>
            <person name="Eastman K.E."/>
            <person name="Pendleton A.L."/>
            <person name="Shaikh M.A."/>
            <person name="Suttiyut T."/>
            <person name="Ogas R."/>
            <person name="Tomko P."/>
            <person name="Gavelis G."/>
            <person name="Widhalm J.R."/>
            <person name="Wisecaver J.H."/>
        </authorList>
    </citation>
    <scope>NUCLEOTIDE SEQUENCE</scope>
    <source>
        <strain evidence="1">ECLA1</strain>
    </source>
</reference>
<evidence type="ECO:0000313" key="1">
    <source>
        <dbReference type="EMBL" id="KAK3795901.1"/>
    </source>
</evidence>
<gene>
    <name evidence="1" type="ORF">RRG08_040696</name>
</gene>
<protein>
    <submittedName>
        <fullName evidence="1">Uncharacterized protein</fullName>
    </submittedName>
</protein>
<evidence type="ECO:0000313" key="2">
    <source>
        <dbReference type="Proteomes" id="UP001283361"/>
    </source>
</evidence>
<proteinExistence type="predicted"/>
<accession>A0AAE1E6C6</accession>
<keyword evidence="2" id="KW-1185">Reference proteome</keyword>
<dbReference type="EMBL" id="JAWDGP010000969">
    <property type="protein sequence ID" value="KAK3795901.1"/>
    <property type="molecule type" value="Genomic_DNA"/>
</dbReference>
<dbReference type="Proteomes" id="UP001283361">
    <property type="component" value="Unassembled WGS sequence"/>
</dbReference>